<dbReference type="InterPro" id="IPR013422">
    <property type="entry name" value="CRISPR-assoc_prot_Cas5_N"/>
</dbReference>
<comment type="caution">
    <text evidence="3">The sequence shown here is derived from an EMBL/GenBank/DDBJ whole genome shotgun (WGS) entry which is preliminary data.</text>
</comment>
<accession>A0A2S8FDQ3</accession>
<sequence>MSKSVKLHVWGDAACFTRPEMKVERVSYDVMTPSAARGVLEAIYWKPQMRWVIERIHLLKPVQFTSVRRNEVGTKASASNAKSAMKKGTGALGLYIEEQRQQRAGTILRDVAYVIEARIEVIDTSEPVEKHYHMFKRRAEKGQCFHRPYLGCREFIADFAWIEGDLPPTELPEPQSNRDLGFVLLDIDYTPAEGKSFDVIEANTGKKLLARPQFFRAELKDGVMEVPPVSAREVVS</sequence>
<dbReference type="CDD" id="cd09752">
    <property type="entry name" value="Cas5_I-C"/>
    <property type="match status" value="1"/>
</dbReference>
<dbReference type="Gene3D" id="3.30.70.2660">
    <property type="match status" value="1"/>
</dbReference>
<protein>
    <recommendedName>
        <fullName evidence="2">pre-crRNA processing endonuclease</fullName>
        <ecNumber evidence="2">3.1.-.-</ecNumber>
    </recommendedName>
</protein>
<dbReference type="NCBIfam" id="TIGR02593">
    <property type="entry name" value="CRISPR_cas5"/>
    <property type="match status" value="1"/>
</dbReference>
<name>A0A2S8FDQ3_9BACT</name>
<dbReference type="OrthoDB" id="5621871at2"/>
<evidence type="ECO:0000313" key="3">
    <source>
        <dbReference type="EMBL" id="PQO30220.1"/>
    </source>
</evidence>
<reference evidence="3 4" key="1">
    <citation type="submission" date="2018-02" db="EMBL/GenBank/DDBJ databases">
        <title>Comparative genomes isolates from brazilian mangrove.</title>
        <authorList>
            <person name="Araujo J.E."/>
            <person name="Taketani R.G."/>
            <person name="Silva M.C.P."/>
            <person name="Loureco M.V."/>
            <person name="Andreote F.D."/>
        </authorList>
    </citation>
    <scope>NUCLEOTIDE SEQUENCE [LARGE SCALE GENOMIC DNA]</scope>
    <source>
        <strain evidence="3 4">Hex-1 MGV</strain>
    </source>
</reference>
<dbReference type="RefSeq" id="WP_105332125.1">
    <property type="nucleotide sequence ID" value="NZ_PUHY01000014.1"/>
</dbReference>
<gene>
    <name evidence="3" type="primary">cas5c</name>
    <name evidence="3" type="ORF">C5Y83_22860</name>
</gene>
<dbReference type="Pfam" id="PF09704">
    <property type="entry name" value="Cas_Cas5d"/>
    <property type="match status" value="1"/>
</dbReference>
<dbReference type="EMBL" id="PUHY01000014">
    <property type="protein sequence ID" value="PQO30220.1"/>
    <property type="molecule type" value="Genomic_DNA"/>
</dbReference>
<dbReference type="GO" id="GO:0003723">
    <property type="term" value="F:RNA binding"/>
    <property type="evidence" value="ECO:0007669"/>
    <property type="project" value="UniProtKB-UniRule"/>
</dbReference>
<evidence type="ECO:0000256" key="2">
    <source>
        <dbReference type="PIRNR" id="PIRNR029950"/>
    </source>
</evidence>
<dbReference type="GO" id="GO:0004519">
    <property type="term" value="F:endonuclease activity"/>
    <property type="evidence" value="ECO:0007669"/>
    <property type="project" value="UniProtKB-UniRule"/>
</dbReference>
<comment type="function">
    <text evidence="2">CRISPR (clustered regularly interspaced short palindromic repeat) is an adaptive immune system that provides protection against mobile genetic elements (viruses, transposable elements and conjugative plasmids). CRISPR clusters contain spacers, sequences complementary to antecedent mobile elements, and target invading nucleic acids. CRISPR clusters are transcribed and processed into CRISPR RNA (crRNA).</text>
</comment>
<organism evidence="3 4">
    <name type="scientific">Blastopirellula marina</name>
    <dbReference type="NCBI Taxonomy" id="124"/>
    <lineage>
        <taxon>Bacteria</taxon>
        <taxon>Pseudomonadati</taxon>
        <taxon>Planctomycetota</taxon>
        <taxon>Planctomycetia</taxon>
        <taxon>Pirellulales</taxon>
        <taxon>Pirellulaceae</taxon>
        <taxon>Blastopirellula</taxon>
    </lineage>
</organism>
<keyword evidence="2" id="KW-0540">Nuclease</keyword>
<dbReference type="InterPro" id="IPR021124">
    <property type="entry name" value="CRISPR-assoc_prot_Cas5"/>
</dbReference>
<keyword evidence="2" id="KW-0255">Endonuclease</keyword>
<dbReference type="Proteomes" id="UP000238322">
    <property type="component" value="Unassembled WGS sequence"/>
</dbReference>
<dbReference type="AlphaFoldDB" id="A0A2S8FDQ3"/>
<proteinExistence type="inferred from homology"/>
<keyword evidence="2" id="KW-0378">Hydrolase</keyword>
<dbReference type="GO" id="GO:0043571">
    <property type="term" value="P:maintenance of CRISPR repeat elements"/>
    <property type="evidence" value="ECO:0007669"/>
    <property type="project" value="UniProtKB-UniRule"/>
</dbReference>
<dbReference type="InterPro" id="IPR010155">
    <property type="entry name" value="CRISPR-assoc_prot_Cas5d"/>
</dbReference>
<dbReference type="PIRSF" id="PIRSF029950">
    <property type="entry name" value="Cas_CT1134"/>
    <property type="match status" value="1"/>
</dbReference>
<evidence type="ECO:0000256" key="1">
    <source>
        <dbReference type="ARBA" id="ARBA00023118"/>
    </source>
</evidence>
<dbReference type="EC" id="3.1.-.-" evidence="2"/>
<keyword evidence="2" id="KW-0694">RNA-binding</keyword>
<dbReference type="GO" id="GO:0051607">
    <property type="term" value="P:defense response to virus"/>
    <property type="evidence" value="ECO:0007669"/>
    <property type="project" value="UniProtKB-UniRule"/>
</dbReference>
<evidence type="ECO:0000313" key="4">
    <source>
        <dbReference type="Proteomes" id="UP000238322"/>
    </source>
</evidence>
<dbReference type="GO" id="GO:0016787">
    <property type="term" value="F:hydrolase activity"/>
    <property type="evidence" value="ECO:0007669"/>
    <property type="project" value="UniProtKB-KW"/>
</dbReference>
<comment type="similarity">
    <text evidence="2">Belongs to the CRISPR-associated protein Cas5 family. Subtype I-C/Dvulg subfamily.</text>
</comment>
<dbReference type="NCBIfam" id="TIGR01876">
    <property type="entry name" value="cas_Cas5d"/>
    <property type="match status" value="1"/>
</dbReference>
<keyword evidence="1 2" id="KW-0051">Antiviral defense</keyword>